<organism evidence="2 3">
    <name type="scientific">Propionibacterium cyclohexanicum</name>
    <dbReference type="NCBI Taxonomy" id="64702"/>
    <lineage>
        <taxon>Bacteria</taxon>
        <taxon>Bacillati</taxon>
        <taxon>Actinomycetota</taxon>
        <taxon>Actinomycetes</taxon>
        <taxon>Propionibacteriales</taxon>
        <taxon>Propionibacteriaceae</taxon>
        <taxon>Propionibacterium</taxon>
    </lineage>
</organism>
<sequence>MAQRNPYARVIVQQWVSLDGFAAGPGGEMDIVAAVDEDADMRSQQYNDRLLSGVSAVMLGRRTYQQFAGYWPGATEPIAPRINEIPKVVASRTLRKAGWGSHRPAMVVADPVAHLQAFRREQPANLIVWGSLSLTAALFAADQIDELDLFVVPVWLGEGTPVLPASPPRRLRQIVGEDWGTISHLRYWVPSPGQGGASARGAS</sequence>
<proteinExistence type="predicted"/>
<dbReference type="AlphaFoldDB" id="A0A1H9U1K2"/>
<evidence type="ECO:0000313" key="3">
    <source>
        <dbReference type="Proteomes" id="UP000198815"/>
    </source>
</evidence>
<dbReference type="STRING" id="64702.SAMN05443377_1342"/>
<feature type="domain" description="Bacterial bifunctional deaminase-reductase C-terminal" evidence="1">
    <location>
        <begin position="10"/>
        <end position="164"/>
    </location>
</feature>
<dbReference type="PANTHER" id="PTHR38011:SF11">
    <property type="entry name" value="2,5-DIAMINO-6-RIBOSYLAMINO-4(3H)-PYRIMIDINONE 5'-PHOSPHATE REDUCTASE"/>
    <property type="match status" value="1"/>
</dbReference>
<protein>
    <submittedName>
        <fullName evidence="2">Dihydrofolate reductase</fullName>
    </submittedName>
</protein>
<dbReference type="EMBL" id="FOGZ01000034">
    <property type="protein sequence ID" value="SES02953.1"/>
    <property type="molecule type" value="Genomic_DNA"/>
</dbReference>
<evidence type="ECO:0000313" key="2">
    <source>
        <dbReference type="EMBL" id="SES02953.1"/>
    </source>
</evidence>
<dbReference type="InterPro" id="IPR002734">
    <property type="entry name" value="RibDG_C"/>
</dbReference>
<dbReference type="InterPro" id="IPR024072">
    <property type="entry name" value="DHFR-like_dom_sf"/>
</dbReference>
<dbReference type="OrthoDB" id="7342392at2"/>
<reference evidence="3" key="1">
    <citation type="submission" date="2016-10" db="EMBL/GenBank/DDBJ databases">
        <authorList>
            <person name="Varghese N."/>
            <person name="Submissions S."/>
        </authorList>
    </citation>
    <scope>NUCLEOTIDE SEQUENCE [LARGE SCALE GENOMIC DNA]</scope>
    <source>
        <strain evidence="3">DSM 16859</strain>
    </source>
</reference>
<dbReference type="PANTHER" id="PTHR38011">
    <property type="entry name" value="DIHYDROFOLATE REDUCTASE FAMILY PROTEIN (AFU_ORTHOLOGUE AFUA_8G06820)"/>
    <property type="match status" value="1"/>
</dbReference>
<gene>
    <name evidence="2" type="ORF">SAMN05443377_1342</name>
</gene>
<accession>A0A1H9U1K2</accession>
<dbReference type="Proteomes" id="UP000198815">
    <property type="component" value="Unassembled WGS sequence"/>
</dbReference>
<dbReference type="SUPFAM" id="SSF53597">
    <property type="entry name" value="Dihydrofolate reductase-like"/>
    <property type="match status" value="1"/>
</dbReference>
<dbReference type="GO" id="GO:0008703">
    <property type="term" value="F:5-amino-6-(5-phosphoribosylamino)uracil reductase activity"/>
    <property type="evidence" value="ECO:0007669"/>
    <property type="project" value="InterPro"/>
</dbReference>
<evidence type="ECO:0000259" key="1">
    <source>
        <dbReference type="Pfam" id="PF01872"/>
    </source>
</evidence>
<dbReference type="InterPro" id="IPR050765">
    <property type="entry name" value="Riboflavin_Biosynth_HTPR"/>
</dbReference>
<dbReference type="Gene3D" id="3.40.430.10">
    <property type="entry name" value="Dihydrofolate Reductase, subunit A"/>
    <property type="match status" value="1"/>
</dbReference>
<name>A0A1H9U1K2_9ACTN</name>
<dbReference type="RefSeq" id="WP_091971332.1">
    <property type="nucleotide sequence ID" value="NZ_FOGZ01000034.1"/>
</dbReference>
<dbReference type="GO" id="GO:0009231">
    <property type="term" value="P:riboflavin biosynthetic process"/>
    <property type="evidence" value="ECO:0007669"/>
    <property type="project" value="InterPro"/>
</dbReference>
<keyword evidence="3" id="KW-1185">Reference proteome</keyword>
<dbReference type="Pfam" id="PF01872">
    <property type="entry name" value="RibD_C"/>
    <property type="match status" value="1"/>
</dbReference>